<evidence type="ECO:0000256" key="5">
    <source>
        <dbReference type="ARBA" id="ARBA00023136"/>
    </source>
</evidence>
<dbReference type="GO" id="GO:0044341">
    <property type="term" value="P:sodium-dependent phosphate transport"/>
    <property type="evidence" value="ECO:0007669"/>
    <property type="project" value="InterPro"/>
</dbReference>
<feature type="transmembrane region" description="Helical" evidence="6">
    <location>
        <begin position="136"/>
        <end position="157"/>
    </location>
</feature>
<dbReference type="SUPFAM" id="SSF109755">
    <property type="entry name" value="PhoU-like"/>
    <property type="match status" value="1"/>
</dbReference>
<reference evidence="8 9" key="1">
    <citation type="submission" date="2020-01" db="EMBL/GenBank/DDBJ databases">
        <title>Ponticoccus aerotolerans gen. nov., sp. nov., an anaerobic bacterium and proposal of Ponticoccusceae fam. nov., Ponticoccusles ord. nov. and Ponticoccuse classis nov. in the phylum Kiritimatiellaeota.</title>
        <authorList>
            <person name="Zhou L.Y."/>
            <person name="Du Z.J."/>
        </authorList>
    </citation>
    <scope>NUCLEOTIDE SEQUENCE [LARGE SCALE GENOMIC DNA]</scope>
    <source>
        <strain evidence="8 9">S-5007</strain>
    </source>
</reference>
<dbReference type="Gene3D" id="1.20.58.220">
    <property type="entry name" value="Phosphate transport system protein phou homolog 2, domain 2"/>
    <property type="match status" value="1"/>
</dbReference>
<protein>
    <recommendedName>
        <fullName evidence="7">PhoU domain-containing protein</fullName>
    </recommendedName>
</protein>
<evidence type="ECO:0000313" key="8">
    <source>
        <dbReference type="EMBL" id="QHI69311.1"/>
    </source>
</evidence>
<feature type="transmembrane region" description="Helical" evidence="6">
    <location>
        <begin position="248"/>
        <end position="269"/>
    </location>
</feature>
<feature type="domain" description="PhoU" evidence="7">
    <location>
        <begin position="341"/>
        <end position="426"/>
    </location>
</feature>
<dbReference type="GO" id="GO:0005436">
    <property type="term" value="F:sodium:phosphate symporter activity"/>
    <property type="evidence" value="ECO:0007669"/>
    <property type="project" value="InterPro"/>
</dbReference>
<feature type="transmembrane region" description="Helical" evidence="6">
    <location>
        <begin position="178"/>
        <end position="203"/>
    </location>
</feature>
<dbReference type="KEGG" id="taer:GT409_07555"/>
<evidence type="ECO:0000256" key="4">
    <source>
        <dbReference type="ARBA" id="ARBA00022989"/>
    </source>
</evidence>
<name>A0A6P1M645_9BACT</name>
<dbReference type="GO" id="GO:0005886">
    <property type="term" value="C:plasma membrane"/>
    <property type="evidence" value="ECO:0007669"/>
    <property type="project" value="UniProtKB-SubCell"/>
</dbReference>
<dbReference type="Proteomes" id="UP000464954">
    <property type="component" value="Chromosome"/>
</dbReference>
<evidence type="ECO:0000256" key="1">
    <source>
        <dbReference type="ARBA" id="ARBA00004651"/>
    </source>
</evidence>
<feature type="transmembrane region" description="Helical" evidence="6">
    <location>
        <begin position="289"/>
        <end position="306"/>
    </location>
</feature>
<keyword evidence="2" id="KW-1003">Cell membrane</keyword>
<dbReference type="Pfam" id="PF01895">
    <property type="entry name" value="PhoU"/>
    <property type="match status" value="1"/>
</dbReference>
<evidence type="ECO:0000313" key="9">
    <source>
        <dbReference type="Proteomes" id="UP000464954"/>
    </source>
</evidence>
<dbReference type="InterPro" id="IPR026022">
    <property type="entry name" value="PhoU_dom"/>
</dbReference>
<dbReference type="RefSeq" id="WP_160628493.1">
    <property type="nucleotide sequence ID" value="NZ_CP047593.1"/>
</dbReference>
<evidence type="ECO:0000256" key="2">
    <source>
        <dbReference type="ARBA" id="ARBA00022475"/>
    </source>
</evidence>
<feature type="transmembrane region" description="Helical" evidence="6">
    <location>
        <begin position="215"/>
        <end position="236"/>
    </location>
</feature>
<dbReference type="AlphaFoldDB" id="A0A6P1M645"/>
<proteinExistence type="predicted"/>
<dbReference type="EMBL" id="CP047593">
    <property type="protein sequence ID" value="QHI69311.1"/>
    <property type="molecule type" value="Genomic_DNA"/>
</dbReference>
<feature type="transmembrane region" description="Helical" evidence="6">
    <location>
        <begin position="106"/>
        <end position="124"/>
    </location>
</feature>
<dbReference type="Pfam" id="PF02690">
    <property type="entry name" value="Na_Pi_cotrans"/>
    <property type="match status" value="2"/>
</dbReference>
<evidence type="ECO:0000256" key="6">
    <source>
        <dbReference type="SAM" id="Phobius"/>
    </source>
</evidence>
<comment type="subcellular location">
    <subcellularLocation>
        <location evidence="1">Cell membrane</location>
        <topology evidence="1">Multi-pass membrane protein</topology>
    </subcellularLocation>
</comment>
<dbReference type="InterPro" id="IPR038078">
    <property type="entry name" value="PhoU-like_sf"/>
</dbReference>
<evidence type="ECO:0000259" key="7">
    <source>
        <dbReference type="Pfam" id="PF01895"/>
    </source>
</evidence>
<dbReference type="InterPro" id="IPR003841">
    <property type="entry name" value="Na/Pi_transpt"/>
</dbReference>
<organism evidence="8 9">
    <name type="scientific">Tichowtungia aerotolerans</name>
    <dbReference type="NCBI Taxonomy" id="2697043"/>
    <lineage>
        <taxon>Bacteria</taxon>
        <taxon>Pseudomonadati</taxon>
        <taxon>Kiritimatiellota</taxon>
        <taxon>Tichowtungiia</taxon>
        <taxon>Tichowtungiales</taxon>
        <taxon>Tichowtungiaceae</taxon>
        <taxon>Tichowtungia</taxon>
    </lineage>
</organism>
<dbReference type="PANTHER" id="PTHR10010:SF46">
    <property type="entry name" value="SODIUM-DEPENDENT PHOSPHATE TRANSPORT PROTEIN 2B"/>
    <property type="match status" value="1"/>
</dbReference>
<evidence type="ECO:0000256" key="3">
    <source>
        <dbReference type="ARBA" id="ARBA00022692"/>
    </source>
</evidence>
<keyword evidence="3 6" id="KW-0812">Transmembrane</keyword>
<keyword evidence="5 6" id="KW-0472">Membrane</keyword>
<sequence length="573" mass="62913">MNEWMTTFSVAGGLALFVFGMHTMTEGLRGCAGANLRKILARATRNRVNGAGLGTLIGFLVQSSAATVMIVGFISAGLMTLAQSVPVMLGANIGTTLSMQLISFKLADYCFAAIALGFLLRAAVPQPRIKAGGTALLGFGLLFLGMSTMSGAIAPYRETFTPVFEQVDGSTIGGMIRGILLATVITGIIQSSGAVIGMTFALIEAGVITDLPGAFPIIIGANIGTCVTALLGSIGTHIEARRSAISHLLFNIFSTAVAAAAAPLFYRWIPMLGNDPVHQAANANTVKMVITALMVLPFAPLHAALVRRLVPSRKAPPQPSFLDEDLVPTPEQALHAVLRELRRMTELCRESLALDEQLLDEKNNRAVRTIYQNEKTLDSVKQATSDYLVKITSRVLSRRQAVLAQHLDRCMTEIERIGDHLKVICRLNSRLLPYTQHVFFTPFRNQLKELYRAISRILGNLSESLDPEHKNREETAAAILADRKKFVEKKDTAKRLIIEHVGRNEMPPRLGIYLNEYQMTFSKIARHCKTIAGAQKSPFFWLKEHKLGRHSEAYAEKDILDELDESDFYEHLD</sequence>
<dbReference type="NCBIfam" id="NF037997">
    <property type="entry name" value="Na_Pi_symport"/>
    <property type="match status" value="1"/>
</dbReference>
<gene>
    <name evidence="8" type="ORF">GT409_07555</name>
</gene>
<accession>A0A6P1M645</accession>
<feature type="transmembrane region" description="Helical" evidence="6">
    <location>
        <begin position="51"/>
        <end position="74"/>
    </location>
</feature>
<keyword evidence="9" id="KW-1185">Reference proteome</keyword>
<dbReference type="PANTHER" id="PTHR10010">
    <property type="entry name" value="SOLUTE CARRIER FAMILY 34 SODIUM PHOSPHATE , MEMBER 2-RELATED"/>
    <property type="match status" value="1"/>
</dbReference>
<keyword evidence="4 6" id="KW-1133">Transmembrane helix</keyword>